<evidence type="ECO:0000313" key="11">
    <source>
        <dbReference type="EMBL" id="VVV35072.1"/>
    </source>
</evidence>
<name>A0A5K0V2Z9_9MAGN</name>
<evidence type="ECO:0000256" key="6">
    <source>
        <dbReference type="ARBA" id="ARBA00022989"/>
    </source>
</evidence>
<keyword evidence="5" id="KW-0769">Symport</keyword>
<feature type="region of interest" description="Disordered" evidence="9">
    <location>
        <begin position="1"/>
        <end position="39"/>
    </location>
</feature>
<dbReference type="Gramene" id="NC1G0193530.1">
    <property type="protein sequence ID" value="NC1G0193530.1:cds"/>
    <property type="gene ID" value="NC1G0193530"/>
</dbReference>
<evidence type="ECO:0000256" key="10">
    <source>
        <dbReference type="SAM" id="Phobius"/>
    </source>
</evidence>
<protein>
    <recommendedName>
        <fullName evidence="12">Amino acid permease/ SLC12A domain-containing protein</fullName>
    </recommendedName>
</protein>
<feature type="region of interest" description="Disordered" evidence="9">
    <location>
        <begin position="515"/>
        <end position="541"/>
    </location>
</feature>
<accession>A0A5K0V2Z9</accession>
<feature type="transmembrane region" description="Helical" evidence="10">
    <location>
        <begin position="291"/>
        <end position="314"/>
    </location>
</feature>
<comment type="subcellular location">
    <subcellularLocation>
        <location evidence="1">Cell membrane</location>
        <topology evidence="1">Multi-pass membrane protein</topology>
    </subcellularLocation>
</comment>
<evidence type="ECO:0000256" key="5">
    <source>
        <dbReference type="ARBA" id="ARBA00022847"/>
    </source>
</evidence>
<feature type="transmembrane region" description="Helical" evidence="10">
    <location>
        <begin position="77"/>
        <end position="95"/>
    </location>
</feature>
<dbReference type="PANTHER" id="PTHR45826:SF8">
    <property type="entry name" value="CATIONIC AMINO ACID TRANSPORTER"/>
    <property type="match status" value="1"/>
</dbReference>
<dbReference type="InterPro" id="IPR002293">
    <property type="entry name" value="AA/rel_permease1"/>
</dbReference>
<feature type="transmembrane region" description="Helical" evidence="10">
    <location>
        <begin position="416"/>
        <end position="433"/>
    </location>
</feature>
<evidence type="ECO:0000256" key="8">
    <source>
        <dbReference type="ARBA" id="ARBA00024041"/>
    </source>
</evidence>
<dbReference type="GO" id="GO:0005886">
    <property type="term" value="C:plasma membrane"/>
    <property type="evidence" value="ECO:0007669"/>
    <property type="project" value="UniProtKB-SubCell"/>
</dbReference>
<keyword evidence="7 10" id="KW-0472">Membrane</keyword>
<dbReference type="FunFam" id="1.20.1740.10:FF:000041">
    <property type="entry name" value="Amino acid permease, putative"/>
    <property type="match status" value="1"/>
</dbReference>
<organism evidence="11">
    <name type="scientific">Nymphaea colorata</name>
    <name type="common">pocket water lily</name>
    <dbReference type="NCBI Taxonomy" id="210225"/>
    <lineage>
        <taxon>Eukaryota</taxon>
        <taxon>Viridiplantae</taxon>
        <taxon>Streptophyta</taxon>
        <taxon>Embryophyta</taxon>
        <taxon>Tracheophyta</taxon>
        <taxon>Spermatophyta</taxon>
        <taxon>Magnoliopsida</taxon>
        <taxon>Nymphaeales</taxon>
        <taxon>Nymphaeaceae</taxon>
        <taxon>Nymphaea</taxon>
    </lineage>
</organism>
<proteinExistence type="inferred from homology"/>
<keyword evidence="2" id="KW-0813">Transport</keyword>
<dbReference type="EMBL" id="LR721774">
    <property type="protein sequence ID" value="VVV35072.1"/>
    <property type="molecule type" value="Genomic_DNA"/>
</dbReference>
<evidence type="ECO:0000256" key="2">
    <source>
        <dbReference type="ARBA" id="ARBA00022448"/>
    </source>
</evidence>
<dbReference type="PANTHER" id="PTHR45826">
    <property type="entry name" value="POLYAMINE TRANSPORTER PUT1"/>
    <property type="match status" value="1"/>
</dbReference>
<sequence length="541" mass="58852">MTADEGEIGGLKPGKAVVKGSAMGASPSTACQQRPGHQPHQQILLPGDGADADAGLGIEAGADALPPASGKRKSKKLTLIPLAFLIYFEVSGGPFGEEPAVQAAGPLLAILGFIIFPVIWSIPEALITAELSTAYPGNGGYVIWATEAFGPFWGFLMGWWKWLSGAINNAAYPVLCVDYLKLVFPTFSSGLSRYLAISLFNVCFAFLNYTGLTIVGWTAVILAALSLAPFILLLFFAIPKIRPSRWLSNGQSKSRDWSLYLNTIFWNLNYWDNASTVAGEVEHPQKTYPKALLLAGLLTCSSYLIPLLAGIGALELEQDKWSDGYLADVAGMIAGKWLKFWVEAGAVMSAVGLFEAQLSSCSFQLLGMAELGHLPAFLAKRSEWFDTPSWGVLISTIVTIALSYTNFTNIVSSANFLYSCGMLLEFSTFVWLRRKYPRLRRPFKVPLGIPGLVCMCIIPSAFVVAVMVLAGKIVFIISGGFSLLGIAGYFAIKLCKAKKWVSFIKVPEECEDDGTATLEGREEEEEKNTYYRDAPNRQFLS</sequence>
<evidence type="ECO:0000256" key="7">
    <source>
        <dbReference type="ARBA" id="ARBA00023136"/>
    </source>
</evidence>
<evidence type="ECO:0000256" key="4">
    <source>
        <dbReference type="ARBA" id="ARBA00022692"/>
    </source>
</evidence>
<feature type="transmembrane region" description="Helical" evidence="10">
    <location>
        <begin position="473"/>
        <end position="492"/>
    </location>
</feature>
<feature type="transmembrane region" description="Helical" evidence="10">
    <location>
        <begin position="107"/>
        <end position="129"/>
    </location>
</feature>
<evidence type="ECO:0000256" key="9">
    <source>
        <dbReference type="SAM" id="MobiDB-lite"/>
    </source>
</evidence>
<dbReference type="OrthoDB" id="5982228at2759"/>
<dbReference type="AlphaFoldDB" id="A0A5K0V2Z9"/>
<comment type="similarity">
    <text evidence="8">Belongs to the amino acid-polyamine-organocation (APC) superfamily. Polyamine:cation symporter (PHS) (TC 2.A.3.12) family.</text>
</comment>
<feature type="transmembrane region" description="Helical" evidence="10">
    <location>
        <begin position="141"/>
        <end position="160"/>
    </location>
</feature>
<feature type="transmembrane region" description="Helical" evidence="10">
    <location>
        <begin position="445"/>
        <end position="467"/>
    </location>
</feature>
<dbReference type="GO" id="GO:0015203">
    <property type="term" value="F:polyamine transmembrane transporter activity"/>
    <property type="evidence" value="ECO:0007669"/>
    <property type="project" value="EnsemblPlants"/>
</dbReference>
<dbReference type="InterPro" id="IPR044566">
    <property type="entry name" value="RMV1-like"/>
</dbReference>
<keyword evidence="6 10" id="KW-1133">Transmembrane helix</keyword>
<evidence type="ECO:0000256" key="1">
    <source>
        <dbReference type="ARBA" id="ARBA00004651"/>
    </source>
</evidence>
<evidence type="ECO:0000256" key="3">
    <source>
        <dbReference type="ARBA" id="ARBA00022475"/>
    </source>
</evidence>
<gene>
    <name evidence="11" type="ORF">NYM_LOCUS3311</name>
</gene>
<dbReference type="Gene3D" id="1.20.1740.10">
    <property type="entry name" value="Amino acid/polyamine transporter I"/>
    <property type="match status" value="1"/>
</dbReference>
<keyword evidence="3" id="KW-1003">Cell membrane</keyword>
<dbReference type="OMA" id="WTLTFNT"/>
<dbReference type="GO" id="GO:0015293">
    <property type="term" value="F:symporter activity"/>
    <property type="evidence" value="ECO:0007669"/>
    <property type="project" value="UniProtKB-KW"/>
</dbReference>
<dbReference type="Pfam" id="PF13520">
    <property type="entry name" value="AA_permease_2"/>
    <property type="match status" value="1"/>
</dbReference>
<feature type="transmembrane region" description="Helical" evidence="10">
    <location>
        <begin position="215"/>
        <end position="238"/>
    </location>
</feature>
<evidence type="ECO:0008006" key="12">
    <source>
        <dbReference type="Google" id="ProtNLM"/>
    </source>
</evidence>
<keyword evidence="4 10" id="KW-0812">Transmembrane</keyword>
<reference evidence="11" key="1">
    <citation type="submission" date="2019-09" db="EMBL/GenBank/DDBJ databases">
        <authorList>
            <person name="Zhang L."/>
        </authorList>
    </citation>
    <scope>NUCLEOTIDE SEQUENCE</scope>
</reference>